<reference evidence="1 2" key="2">
    <citation type="journal article" date="2014" name="J. Gen. Appl. Microbiol.">
        <title>The early diverging ascomycetous budding yeast Saitoella complicata has three histone deacetylases belonging to the Clr6, Hos2, and Rpd3 lineages.</title>
        <authorList>
            <person name="Nishida H."/>
            <person name="Matsumoto T."/>
            <person name="Kondo S."/>
            <person name="Hamamoto M."/>
            <person name="Yoshikawa H."/>
        </authorList>
    </citation>
    <scope>NUCLEOTIDE SEQUENCE [LARGE SCALE GENOMIC DNA]</scope>
    <source>
        <strain evidence="1 2">NRRL Y-17804</strain>
    </source>
</reference>
<dbReference type="AlphaFoldDB" id="A0A0E9NPZ6"/>
<dbReference type="GO" id="GO:0030681">
    <property type="term" value="C:multimeric ribonuclease P complex"/>
    <property type="evidence" value="ECO:0007669"/>
    <property type="project" value="TreeGrafter"/>
</dbReference>
<dbReference type="GO" id="GO:0001682">
    <property type="term" value="P:tRNA 5'-leader removal"/>
    <property type="evidence" value="ECO:0007669"/>
    <property type="project" value="InterPro"/>
</dbReference>
<name>A0A0E9NPZ6_SAICN</name>
<evidence type="ECO:0000313" key="1">
    <source>
        <dbReference type="EMBL" id="GAO51904.1"/>
    </source>
</evidence>
<keyword evidence="2" id="KW-1185">Reference proteome</keyword>
<dbReference type="PANTHER" id="PTHR15396:SF1">
    <property type="entry name" value="RIBONUCLEASE P PROTEIN SUBUNIT P40"/>
    <property type="match status" value="1"/>
</dbReference>
<dbReference type="STRING" id="698492.A0A0E9NPZ6"/>
<sequence>MSSLHPPEQFRIHVRQPITHPHPPPPMIHFPPHKTSQSRCYITKTMLTPSPTGPSRPQRIINTHPFNASLDLVLPTELYECVRDQLPRMEFWSAEVPLGRFLEGAVLDGLIKNGFLLALSDTQIDSQDTFCIADGVLRMALTKETYEKAGLEGHVSKFGKKRRWNVTVDLKASGMVAGKKEFERLRWSFTETLLSAPVQFTFAVAKATPELILVLTTHLCPGAASMMVAPNVRNPSQALAVPSFTPPEGCTLGDDYWKEWALDLHEWIALAQLGSDRLWDTDTGRIDPYYSTYAPPPPNPSSTPTSLTHISYMGGLIPTTIITDIFDLLWANASDAQCWSLNVQGSEDAPISWDGREHGRDKAGSGEHGYTILRMGSREEEVGEEGLMWEVVGGEDEYS</sequence>
<organism evidence="1 2">
    <name type="scientific">Saitoella complicata (strain BCRC 22490 / CBS 7301 / JCM 7358 / NBRC 10748 / NRRL Y-17804)</name>
    <dbReference type="NCBI Taxonomy" id="698492"/>
    <lineage>
        <taxon>Eukaryota</taxon>
        <taxon>Fungi</taxon>
        <taxon>Dikarya</taxon>
        <taxon>Ascomycota</taxon>
        <taxon>Taphrinomycotina</taxon>
        <taxon>Taphrinomycotina incertae sedis</taxon>
        <taxon>Saitoella</taxon>
    </lineage>
</organism>
<dbReference type="Pfam" id="PF08584">
    <property type="entry name" value="Ribonuc_P_40"/>
    <property type="match status" value="1"/>
</dbReference>
<comment type="caution">
    <text evidence="1">The sequence shown here is derived from an EMBL/GenBank/DDBJ whole genome shotgun (WGS) entry which is preliminary data.</text>
</comment>
<accession>A0A0E9NPZ6</accession>
<reference evidence="1 2" key="3">
    <citation type="journal article" date="2015" name="Genome Announc.">
        <title>Draft Genome Sequence of the Archiascomycetous Yeast Saitoella complicata.</title>
        <authorList>
            <person name="Yamauchi K."/>
            <person name="Kondo S."/>
            <person name="Hamamoto M."/>
            <person name="Takahashi Y."/>
            <person name="Ogura Y."/>
            <person name="Hayashi T."/>
            <person name="Nishida H."/>
        </authorList>
    </citation>
    <scope>NUCLEOTIDE SEQUENCE [LARGE SCALE GENOMIC DNA]</scope>
    <source>
        <strain evidence="1 2">NRRL Y-17804</strain>
    </source>
</reference>
<dbReference type="EMBL" id="BACD03000055">
    <property type="protein sequence ID" value="GAO51904.1"/>
    <property type="molecule type" value="Genomic_DNA"/>
</dbReference>
<dbReference type="GO" id="GO:0000171">
    <property type="term" value="F:ribonuclease MRP activity"/>
    <property type="evidence" value="ECO:0007669"/>
    <property type="project" value="TreeGrafter"/>
</dbReference>
<dbReference type="GO" id="GO:0000172">
    <property type="term" value="C:ribonuclease MRP complex"/>
    <property type="evidence" value="ECO:0007669"/>
    <property type="project" value="TreeGrafter"/>
</dbReference>
<protein>
    <submittedName>
        <fullName evidence="1">Uncharacterized protein</fullName>
    </submittedName>
</protein>
<dbReference type="GO" id="GO:0000447">
    <property type="term" value="P:endonucleolytic cleavage in ITS1 to separate SSU-rRNA from 5.8S rRNA and LSU-rRNA from tricistronic rRNA transcript (SSU-rRNA, 5.8S rRNA, LSU-rRNA)"/>
    <property type="evidence" value="ECO:0007669"/>
    <property type="project" value="TreeGrafter"/>
</dbReference>
<evidence type="ECO:0000313" key="2">
    <source>
        <dbReference type="Proteomes" id="UP000033140"/>
    </source>
</evidence>
<dbReference type="InterPro" id="IPR013893">
    <property type="entry name" value="RNase_P_Rpp40"/>
</dbReference>
<gene>
    <name evidence="1" type="ORF">G7K_5992-t1</name>
</gene>
<dbReference type="OMA" id="HAYNCRV"/>
<dbReference type="PANTHER" id="PTHR15396">
    <property type="entry name" value="RIBONUCLEASE P PROTEIN SUBUNIT P40"/>
    <property type="match status" value="1"/>
</dbReference>
<proteinExistence type="predicted"/>
<reference evidence="1 2" key="1">
    <citation type="journal article" date="2011" name="J. Gen. Appl. Microbiol.">
        <title>Draft genome sequencing of the enigmatic yeast Saitoella complicata.</title>
        <authorList>
            <person name="Nishida H."/>
            <person name="Hamamoto M."/>
            <person name="Sugiyama J."/>
        </authorList>
    </citation>
    <scope>NUCLEOTIDE SEQUENCE [LARGE SCALE GENOMIC DNA]</scope>
    <source>
        <strain evidence="1 2">NRRL Y-17804</strain>
    </source>
</reference>
<dbReference type="GO" id="GO:0004526">
    <property type="term" value="F:ribonuclease P activity"/>
    <property type="evidence" value="ECO:0007669"/>
    <property type="project" value="TreeGrafter"/>
</dbReference>
<dbReference type="Proteomes" id="UP000033140">
    <property type="component" value="Unassembled WGS sequence"/>
</dbReference>